<feature type="non-terminal residue" evidence="1">
    <location>
        <position position="583"/>
    </location>
</feature>
<evidence type="ECO:0000313" key="2">
    <source>
        <dbReference type="Proteomes" id="UP001140234"/>
    </source>
</evidence>
<evidence type="ECO:0000313" key="1">
    <source>
        <dbReference type="EMBL" id="KAJ2764079.1"/>
    </source>
</evidence>
<dbReference type="Proteomes" id="UP001140234">
    <property type="component" value="Unassembled WGS sequence"/>
</dbReference>
<proteinExistence type="predicted"/>
<gene>
    <name evidence="1" type="ORF">IWQ57_005314</name>
</gene>
<accession>A0ACC1JNP5</accession>
<reference evidence="1" key="1">
    <citation type="submission" date="2022-07" db="EMBL/GenBank/DDBJ databases">
        <title>Phylogenomic reconstructions and comparative analyses of Kickxellomycotina fungi.</title>
        <authorList>
            <person name="Reynolds N.K."/>
            <person name="Stajich J.E."/>
            <person name="Barry K."/>
            <person name="Grigoriev I.V."/>
            <person name="Crous P."/>
            <person name="Smith M.E."/>
        </authorList>
    </citation>
    <scope>NUCLEOTIDE SEQUENCE</scope>
    <source>
        <strain evidence="1">CBS 109366</strain>
    </source>
</reference>
<sequence>YCQNFAAASRRIIELKHTAAAVATAAAVSTATPLTPLTADCPPPTSSPMADHLRGWLAVGGSGTHVSGYSSPMAGIGAVFADAGASDAQPDPDGPDAVYAATVYQHITSQALCLAGKTTSWDLPSLLIKPVQRILKYPLLIRSLLGLTRTHTLDRSRLEKAAQSVERIAEAINAVHGTSGLRISTATSGSSLSGPADDGQGRVTRELRRVLRRRTGNASQARPQTRAEDSARDRLRLPSSRGRGWAREHPERLPGHAVRSTNPPTGAAALVEQHEHRIAEVIRALREWESSVGEALRQQLDVAARWHDLYAGGDDADTPAALAAPGPLPAVPAVKFGADVLDTSCAVAGALGDLDARLRQQWQLAAEVSRRTRSAQKHSHSHSPAPEHWRLGTDEPWAAQRTAHVGQYRAMLEAIHGSLFPRAVSGPLHARVYPVLNALLKVYGDGPRYILGEIARASASPGGSAAEPDGSRVARLHGVLAEDLPKLFEHERTVMRLLLVQIAEIQHGFCRQAVDLLQGASPGAGDRQRPQSACTAGQHVAGQHPGGADAAPPSAQEHAGLIRAGLWRLAQEAQRHEPAQYVV</sequence>
<dbReference type="EMBL" id="JANBUJ010002491">
    <property type="protein sequence ID" value="KAJ2764079.1"/>
    <property type="molecule type" value="Genomic_DNA"/>
</dbReference>
<name>A0ACC1JNP5_9FUNG</name>
<comment type="caution">
    <text evidence="1">The sequence shown here is derived from an EMBL/GenBank/DDBJ whole genome shotgun (WGS) entry which is preliminary data.</text>
</comment>
<organism evidence="1 2">
    <name type="scientific">Coemansia nantahalensis</name>
    <dbReference type="NCBI Taxonomy" id="2789366"/>
    <lineage>
        <taxon>Eukaryota</taxon>
        <taxon>Fungi</taxon>
        <taxon>Fungi incertae sedis</taxon>
        <taxon>Zoopagomycota</taxon>
        <taxon>Kickxellomycotina</taxon>
        <taxon>Kickxellomycetes</taxon>
        <taxon>Kickxellales</taxon>
        <taxon>Kickxellaceae</taxon>
        <taxon>Coemansia</taxon>
    </lineage>
</organism>
<feature type="non-terminal residue" evidence="1">
    <location>
        <position position="1"/>
    </location>
</feature>
<protein>
    <submittedName>
        <fullName evidence="1">Uncharacterized protein</fullName>
    </submittedName>
</protein>
<keyword evidence="2" id="KW-1185">Reference proteome</keyword>